<dbReference type="GO" id="GO:0005524">
    <property type="term" value="F:ATP binding"/>
    <property type="evidence" value="ECO:0007669"/>
    <property type="project" value="InterPro"/>
</dbReference>
<keyword evidence="3" id="KW-0378">Hydrolase</keyword>
<dbReference type="FunFam" id="3.40.50.300:FF:001036">
    <property type="entry name" value="SWI/SNF related, matrix associated, actin dependent regulator of chromatin, subfamily a like 1"/>
    <property type="match status" value="1"/>
</dbReference>
<evidence type="ECO:0000256" key="7">
    <source>
        <dbReference type="SAM" id="MobiDB-lite"/>
    </source>
</evidence>
<dbReference type="CDD" id="cd18793">
    <property type="entry name" value="SF2_C_SNF"/>
    <property type="match status" value="1"/>
</dbReference>
<evidence type="ECO:0000256" key="1">
    <source>
        <dbReference type="ARBA" id="ARBA00004123"/>
    </source>
</evidence>
<evidence type="ECO:0000313" key="11">
    <source>
        <dbReference type="Proteomes" id="UP000694556"/>
    </source>
</evidence>
<reference evidence="10" key="2">
    <citation type="submission" date="2025-08" db="UniProtKB">
        <authorList>
            <consortium name="Ensembl"/>
        </authorList>
    </citation>
    <scope>IDENTIFICATION</scope>
</reference>
<feature type="region of interest" description="Disordered" evidence="7">
    <location>
        <begin position="1"/>
        <end position="78"/>
    </location>
</feature>
<comment type="subcellular location">
    <subcellularLocation>
        <location evidence="1">Nucleus</location>
    </subcellularLocation>
</comment>
<dbReference type="GO" id="GO:0016787">
    <property type="term" value="F:hydrolase activity"/>
    <property type="evidence" value="ECO:0007669"/>
    <property type="project" value="UniProtKB-KW"/>
</dbReference>
<dbReference type="InterPro" id="IPR049730">
    <property type="entry name" value="SNF2/RAD54-like_C"/>
</dbReference>
<sequence length="921" mass="102545">MSSGLTEEQKKRIEENRQKALARRAERLAAQRGGQVGIAGPQVKEQSPGNWENLKQEHNHVRFISQDQQNPNSPAEQKSYLQKNYNHYSANQQMAGSHGEQQKNCSEDSKQASGIKQFPTTIPNCLSYSHQQNSYADGQKHGQQALINLGTFQQPTCYPASKNPAEPSHPKLIDNGHPDGIKDLQSWSKSAIKYVSAPSSATPSDSETLINRSRPTESQGGGGAFQASAKVQKLPSSAGAGSTFEAASHKKANNVTKGKCVKYGEDRFLVEIGYNAELIAVFKKIPSKSYDPTMKKWNFSLEDYISFMEAANRLSSVILEPLERGENVVGLASGSRFSDSGVDVVSLLKMCKNWKKPSALVKGKCVLISRVRFEVDIGYSADVIGVFKQMNSRNYDAKTRKWNFLLEDYPKLMKMFQSLASVQMEPLPEAVVQTFAAQIQSSTSQTTDLPDADLSVVDSKIVTSLMPFQREGVNFAIFRNGRLLLADDMGLGKTIQAICVAAYYRKEWPLLVVTPSSVRFTWAEDESHYLKNVKTARCRAAMPLLKAARRVILLSGTPAMSRPMELYTQIAAVQPDFFPQFHTFGLRYCDAKKMPWGWDYSGSSNLTELKILLEESIMIRRLKSDVLSQLPAKQRKMVVVSPEGINAKTKAALAVEAKKMAKGYGNKQQEKEALLLFYSRTAEAKIHSVVEYILELLESGKDKFLVFAHHKIVLDAIVEELEKKRVEYIRIDGATSSAERQSLCQKFQLSEKQAVAVLSLTAANMGLTLSAADLVVFAELFWNPGVLIQAEDRAHRIGQTSSVNIHYLVAKGTADDFLWPMIQEKIKVLGEAGLSETNFSSTAESTDYCPKPDPKQKSIYELFQRTFSDCRDDDDELLLLEAADACCEFDSGSALQDTKEERCSVSSPKKRRIEEFFESVT</sequence>
<evidence type="ECO:0000313" key="10">
    <source>
        <dbReference type="Ensembl" id="ENSCMMP00000003585.1"/>
    </source>
</evidence>
<dbReference type="Ensembl" id="ENSCMMT00000004034.1">
    <property type="protein sequence ID" value="ENSCMMP00000003585.1"/>
    <property type="gene ID" value="ENSCMMG00000002302.1"/>
</dbReference>
<feature type="region of interest" description="Disordered" evidence="7">
    <location>
        <begin position="92"/>
        <end position="111"/>
    </location>
</feature>
<dbReference type="SUPFAM" id="SSF52540">
    <property type="entry name" value="P-loop containing nucleoside triphosphate hydrolases"/>
    <property type="match status" value="2"/>
</dbReference>
<dbReference type="GO" id="GO:0006281">
    <property type="term" value="P:DNA repair"/>
    <property type="evidence" value="ECO:0007669"/>
    <property type="project" value="TreeGrafter"/>
</dbReference>
<dbReference type="AlphaFoldDB" id="A0A8C3BB02"/>
<evidence type="ECO:0000256" key="6">
    <source>
        <dbReference type="ARBA" id="ARBA00031896"/>
    </source>
</evidence>
<keyword evidence="4" id="KW-0539">Nucleus</keyword>
<dbReference type="InterPro" id="IPR001650">
    <property type="entry name" value="Helicase_C-like"/>
</dbReference>
<dbReference type="Pfam" id="PF07443">
    <property type="entry name" value="HARP"/>
    <property type="match status" value="2"/>
</dbReference>
<reference evidence="10" key="3">
    <citation type="submission" date="2025-09" db="UniProtKB">
        <authorList>
            <consortium name="Ensembl"/>
        </authorList>
    </citation>
    <scope>IDENTIFICATION</scope>
</reference>
<dbReference type="Pfam" id="PF00176">
    <property type="entry name" value="SNF2-rel_dom"/>
    <property type="match status" value="2"/>
</dbReference>
<keyword evidence="11" id="KW-1185">Reference proteome</keyword>
<feature type="domain" description="Helicase C-terminal" evidence="8">
    <location>
        <begin position="688"/>
        <end position="845"/>
    </location>
</feature>
<dbReference type="PANTHER" id="PTHR45766:SF6">
    <property type="entry name" value="SWI_SNF-RELATED MATRIX-ASSOCIATED ACTIN-DEPENDENT REGULATOR OF CHROMATIN SUBFAMILY A-LIKE PROTEIN 1"/>
    <property type="match status" value="1"/>
</dbReference>
<evidence type="ECO:0000259" key="8">
    <source>
        <dbReference type="PROSITE" id="PS51194"/>
    </source>
</evidence>
<dbReference type="PANTHER" id="PTHR45766">
    <property type="entry name" value="DNA ANNEALING HELICASE AND ENDONUCLEASE ZRANB3 FAMILY MEMBER"/>
    <property type="match status" value="1"/>
</dbReference>
<dbReference type="InterPro" id="IPR038718">
    <property type="entry name" value="SNF2-like_sf"/>
</dbReference>
<protein>
    <recommendedName>
        <fullName evidence="2">SWI/SNF-related matrix-associated actin-dependent regulator of chromatin subfamily A-like protein 1</fullName>
    </recommendedName>
    <alternativeName>
        <fullName evidence="6">HepA-related protein</fullName>
    </alternativeName>
    <alternativeName>
        <fullName evidence="5">Sucrose nonfermenting protein 2-like 1</fullName>
    </alternativeName>
</protein>
<proteinExistence type="predicted"/>
<dbReference type="CDD" id="cd18010">
    <property type="entry name" value="DEXHc_HARP_SMARCAL1"/>
    <property type="match status" value="1"/>
</dbReference>
<dbReference type="InterPro" id="IPR000330">
    <property type="entry name" value="SNF2_N"/>
</dbReference>
<evidence type="ECO:0000259" key="9">
    <source>
        <dbReference type="PROSITE" id="PS51467"/>
    </source>
</evidence>
<dbReference type="Gene3D" id="3.40.50.10810">
    <property type="entry name" value="Tandem AAA-ATPase domain"/>
    <property type="match status" value="2"/>
</dbReference>
<feature type="compositionally biased region" description="Polar residues" evidence="7">
    <location>
        <begin position="197"/>
        <end position="218"/>
    </location>
</feature>
<dbReference type="PROSITE" id="PS51467">
    <property type="entry name" value="HARP"/>
    <property type="match status" value="2"/>
</dbReference>
<dbReference type="Pfam" id="PF00271">
    <property type="entry name" value="Helicase_C"/>
    <property type="match status" value="1"/>
</dbReference>
<dbReference type="InterPro" id="IPR027417">
    <property type="entry name" value="P-loop_NTPase"/>
</dbReference>
<reference evidence="10" key="1">
    <citation type="submission" date="2018-09" db="EMBL/GenBank/DDBJ databases">
        <title>Common duck and Muscovy duck high density SNP chip.</title>
        <authorList>
            <person name="Vignal A."/>
            <person name="Thebault N."/>
            <person name="Warren W.C."/>
        </authorList>
    </citation>
    <scope>NUCLEOTIDE SEQUENCE [LARGE SCALE GENOMIC DNA]</scope>
</reference>
<dbReference type="InterPro" id="IPR010003">
    <property type="entry name" value="HARP_dom"/>
</dbReference>
<feature type="region of interest" description="Disordered" evidence="7">
    <location>
        <begin position="195"/>
        <end position="229"/>
    </location>
</feature>
<dbReference type="PROSITE" id="PS51194">
    <property type="entry name" value="HELICASE_CTER"/>
    <property type="match status" value="1"/>
</dbReference>
<evidence type="ECO:0000256" key="4">
    <source>
        <dbReference type="ARBA" id="ARBA00023242"/>
    </source>
</evidence>
<accession>A0A8C3BB02</accession>
<dbReference type="Proteomes" id="UP000694556">
    <property type="component" value="Chromosome 7"/>
</dbReference>
<feature type="compositionally biased region" description="Polar residues" evidence="7">
    <location>
        <begin position="65"/>
        <end position="78"/>
    </location>
</feature>
<name>A0A8C3BB02_CAIMO</name>
<dbReference type="SMART" id="SM00490">
    <property type="entry name" value="HELICc"/>
    <property type="match status" value="1"/>
</dbReference>
<dbReference type="GO" id="GO:0043596">
    <property type="term" value="C:nuclear replication fork"/>
    <property type="evidence" value="ECO:0007669"/>
    <property type="project" value="TreeGrafter"/>
</dbReference>
<feature type="compositionally biased region" description="Basic and acidic residues" evidence="7">
    <location>
        <begin position="7"/>
        <end position="29"/>
    </location>
</feature>
<evidence type="ECO:0000256" key="2">
    <source>
        <dbReference type="ARBA" id="ARBA00020162"/>
    </source>
</evidence>
<feature type="domain" description="HARP" evidence="9">
    <location>
        <begin position="251"/>
        <end position="323"/>
    </location>
</feature>
<evidence type="ECO:0000256" key="3">
    <source>
        <dbReference type="ARBA" id="ARBA00022801"/>
    </source>
</evidence>
<dbReference type="Gene3D" id="3.40.50.300">
    <property type="entry name" value="P-loop containing nucleotide triphosphate hydrolases"/>
    <property type="match status" value="1"/>
</dbReference>
<organism evidence="10 11">
    <name type="scientific">Cairina moschata</name>
    <name type="common">Muscovy duck</name>
    <dbReference type="NCBI Taxonomy" id="8855"/>
    <lineage>
        <taxon>Eukaryota</taxon>
        <taxon>Metazoa</taxon>
        <taxon>Chordata</taxon>
        <taxon>Craniata</taxon>
        <taxon>Vertebrata</taxon>
        <taxon>Euteleostomi</taxon>
        <taxon>Archelosauria</taxon>
        <taxon>Archosauria</taxon>
        <taxon>Dinosauria</taxon>
        <taxon>Saurischia</taxon>
        <taxon>Theropoda</taxon>
        <taxon>Coelurosauria</taxon>
        <taxon>Aves</taxon>
        <taxon>Neognathae</taxon>
        <taxon>Galloanserae</taxon>
        <taxon>Anseriformes</taxon>
        <taxon>Anatidae</taxon>
        <taxon>Anatinae</taxon>
        <taxon>Cairina</taxon>
    </lineage>
</organism>
<dbReference type="GO" id="GO:0031297">
    <property type="term" value="P:replication fork processing"/>
    <property type="evidence" value="ECO:0007669"/>
    <property type="project" value="TreeGrafter"/>
</dbReference>
<feature type="domain" description="HARP" evidence="9">
    <location>
        <begin position="357"/>
        <end position="428"/>
    </location>
</feature>
<evidence type="ECO:0000256" key="5">
    <source>
        <dbReference type="ARBA" id="ARBA00029621"/>
    </source>
</evidence>